<evidence type="ECO:0000313" key="2">
    <source>
        <dbReference type="EMBL" id="QMW21912.1"/>
    </source>
</evidence>
<name>A0A7G5IEX0_9SPHN</name>
<feature type="transmembrane region" description="Helical" evidence="1">
    <location>
        <begin position="169"/>
        <end position="195"/>
    </location>
</feature>
<keyword evidence="1" id="KW-0472">Membrane</keyword>
<protein>
    <submittedName>
        <fullName evidence="2">DUF2306 domain-containing protein</fullName>
    </submittedName>
</protein>
<gene>
    <name evidence="2" type="ORF">H3309_11005</name>
</gene>
<feature type="transmembrane region" description="Helical" evidence="1">
    <location>
        <begin position="20"/>
        <end position="41"/>
    </location>
</feature>
<dbReference type="Proteomes" id="UP000515292">
    <property type="component" value="Chromosome"/>
</dbReference>
<feature type="transmembrane region" description="Helical" evidence="1">
    <location>
        <begin position="71"/>
        <end position="89"/>
    </location>
</feature>
<feature type="transmembrane region" description="Helical" evidence="1">
    <location>
        <begin position="240"/>
        <end position="262"/>
    </location>
</feature>
<feature type="transmembrane region" description="Helical" evidence="1">
    <location>
        <begin position="109"/>
        <end position="126"/>
    </location>
</feature>
<reference evidence="2 3" key="1">
    <citation type="submission" date="2020-07" db="EMBL/GenBank/DDBJ databases">
        <title>Complete genome sequence for Sandaracinobacter sp. M6.</title>
        <authorList>
            <person name="Tang Y."/>
            <person name="Liu Q."/>
            <person name="Guo Z."/>
            <person name="Lei P."/>
            <person name="Huang B."/>
        </authorList>
    </citation>
    <scope>NUCLEOTIDE SEQUENCE [LARGE SCALE GENOMIC DNA]</scope>
    <source>
        <strain evidence="2 3">M6</strain>
    </source>
</reference>
<accession>A0A7G5IEX0</accession>
<proteinExistence type="predicted"/>
<keyword evidence="1" id="KW-0812">Transmembrane</keyword>
<keyword evidence="1" id="KW-1133">Transmembrane helix</keyword>
<dbReference type="RefSeq" id="WP_182294758.1">
    <property type="nucleotide sequence ID" value="NZ_CP059851.1"/>
</dbReference>
<keyword evidence="3" id="KW-1185">Reference proteome</keyword>
<feature type="transmembrane region" description="Helical" evidence="1">
    <location>
        <begin position="132"/>
        <end position="157"/>
    </location>
</feature>
<organism evidence="2 3">
    <name type="scientific">Sandaracinobacteroides saxicola</name>
    <dbReference type="NCBI Taxonomy" id="2759707"/>
    <lineage>
        <taxon>Bacteria</taxon>
        <taxon>Pseudomonadati</taxon>
        <taxon>Pseudomonadota</taxon>
        <taxon>Alphaproteobacteria</taxon>
        <taxon>Sphingomonadales</taxon>
        <taxon>Sphingosinicellaceae</taxon>
        <taxon>Sandaracinobacteroides</taxon>
    </lineage>
</organism>
<dbReference type="KEGG" id="sand:H3309_11005"/>
<evidence type="ECO:0000313" key="3">
    <source>
        <dbReference type="Proteomes" id="UP000515292"/>
    </source>
</evidence>
<dbReference type="InterPro" id="IPR018750">
    <property type="entry name" value="DUF2306_membrane"/>
</dbReference>
<dbReference type="EMBL" id="CP059851">
    <property type="protein sequence ID" value="QMW21912.1"/>
    <property type="molecule type" value="Genomic_DNA"/>
</dbReference>
<dbReference type="AlphaFoldDB" id="A0A7G5IEX0"/>
<dbReference type="Pfam" id="PF10067">
    <property type="entry name" value="DUF2306"/>
    <property type="match status" value="1"/>
</dbReference>
<feature type="transmembrane region" description="Helical" evidence="1">
    <location>
        <begin position="207"/>
        <end position="228"/>
    </location>
</feature>
<sequence length="265" mass="28467">MATVPLPAAAAPSLRRAIMAWGWIAVVGQLLFLGYIIALYAPPLVTGDFIRWSRGGHAIDAYVPGDRTGNIQFGLHILLAAILTLGGLLQLSPRLRARLPAVHRWNGRLFVVAAILASLGGLWLVWVRGSRLNMASATAITLNAALILAFVILAVAAARRRDFAGHRRWALRAFLAVSGVWFLRVGMMAFALIGIGLLGLPKQSAQAFFAVWSFGSTLVPLLLLELTFRATGGAQRALSYGFWLLSALTAVGIAGAAALMWWPHL</sequence>
<evidence type="ECO:0000256" key="1">
    <source>
        <dbReference type="SAM" id="Phobius"/>
    </source>
</evidence>